<gene>
    <name evidence="1" type="ORF">OS493_036264</name>
</gene>
<dbReference type="OrthoDB" id="5981268at2759"/>
<protein>
    <submittedName>
        <fullName evidence="1">Uncharacterized protein</fullName>
    </submittedName>
</protein>
<evidence type="ECO:0000313" key="2">
    <source>
        <dbReference type="Proteomes" id="UP001163046"/>
    </source>
</evidence>
<sequence length="98" mass="11488">MRYFKVYVQGSAALYCNYCYSNKSWEECESKSEQHYCKDNIPYVCYTSHIVERRMERKSILIRRVAEERIFALGRSASTTGAMYIAAIQTLVITSRCF</sequence>
<proteinExistence type="predicted"/>
<comment type="caution">
    <text evidence="1">The sequence shown here is derived from an EMBL/GenBank/DDBJ whole genome shotgun (WGS) entry which is preliminary data.</text>
</comment>
<dbReference type="AlphaFoldDB" id="A0A9W9ZI86"/>
<dbReference type="Proteomes" id="UP001163046">
    <property type="component" value="Unassembled WGS sequence"/>
</dbReference>
<evidence type="ECO:0000313" key="1">
    <source>
        <dbReference type="EMBL" id="KAJ7382231.1"/>
    </source>
</evidence>
<name>A0A9W9ZI86_9CNID</name>
<reference evidence="1" key="1">
    <citation type="submission" date="2023-01" db="EMBL/GenBank/DDBJ databases">
        <title>Genome assembly of the deep-sea coral Lophelia pertusa.</title>
        <authorList>
            <person name="Herrera S."/>
            <person name="Cordes E."/>
        </authorList>
    </citation>
    <scope>NUCLEOTIDE SEQUENCE</scope>
    <source>
        <strain evidence="1">USNM1676648</strain>
        <tissue evidence="1">Polyp</tissue>
    </source>
</reference>
<organism evidence="1 2">
    <name type="scientific">Desmophyllum pertusum</name>
    <dbReference type="NCBI Taxonomy" id="174260"/>
    <lineage>
        <taxon>Eukaryota</taxon>
        <taxon>Metazoa</taxon>
        <taxon>Cnidaria</taxon>
        <taxon>Anthozoa</taxon>
        <taxon>Hexacorallia</taxon>
        <taxon>Scleractinia</taxon>
        <taxon>Caryophylliina</taxon>
        <taxon>Caryophylliidae</taxon>
        <taxon>Desmophyllum</taxon>
    </lineage>
</organism>
<dbReference type="EMBL" id="MU825932">
    <property type="protein sequence ID" value="KAJ7382231.1"/>
    <property type="molecule type" value="Genomic_DNA"/>
</dbReference>
<accession>A0A9W9ZI86</accession>
<keyword evidence="2" id="KW-1185">Reference proteome</keyword>